<dbReference type="InterPro" id="IPR021109">
    <property type="entry name" value="Peptidase_aspartic_dom_sf"/>
</dbReference>
<dbReference type="Pfam" id="PF03732">
    <property type="entry name" value="Retrotrans_gag"/>
    <property type="match status" value="1"/>
</dbReference>
<feature type="compositionally biased region" description="Basic and acidic residues" evidence="1">
    <location>
        <begin position="143"/>
        <end position="156"/>
    </location>
</feature>
<evidence type="ECO:0000313" key="4">
    <source>
        <dbReference type="Proteomes" id="UP000585474"/>
    </source>
</evidence>
<dbReference type="OrthoDB" id="1745575at2759"/>
<accession>A0A7J0DGX4</accession>
<dbReference type="CDD" id="cd00303">
    <property type="entry name" value="retropepsin_like"/>
    <property type="match status" value="1"/>
</dbReference>
<comment type="caution">
    <text evidence="3">The sequence shown here is derived from an EMBL/GenBank/DDBJ whole genome shotgun (WGS) entry which is preliminary data.</text>
</comment>
<dbReference type="InterPro" id="IPR005162">
    <property type="entry name" value="Retrotrans_gag_dom"/>
</dbReference>
<dbReference type="Gene3D" id="2.40.70.10">
    <property type="entry name" value="Acid Proteases"/>
    <property type="match status" value="1"/>
</dbReference>
<evidence type="ECO:0000259" key="2">
    <source>
        <dbReference type="Pfam" id="PF03732"/>
    </source>
</evidence>
<keyword evidence="4" id="KW-1185">Reference proteome</keyword>
<feature type="region of interest" description="Disordered" evidence="1">
    <location>
        <begin position="143"/>
        <end position="163"/>
    </location>
</feature>
<proteinExistence type="predicted"/>
<dbReference type="EMBL" id="BJWL01000200">
    <property type="protein sequence ID" value="GFS33863.1"/>
    <property type="molecule type" value="Genomic_DNA"/>
</dbReference>
<name>A0A7J0DGX4_9ERIC</name>
<evidence type="ECO:0000313" key="3">
    <source>
        <dbReference type="EMBL" id="GFS33863.1"/>
    </source>
</evidence>
<reference evidence="4" key="1">
    <citation type="submission" date="2019-07" db="EMBL/GenBank/DDBJ databases">
        <title>De Novo Assembly of kiwifruit Actinidia rufa.</title>
        <authorList>
            <person name="Sugita-Konishi S."/>
            <person name="Sato K."/>
            <person name="Mori E."/>
            <person name="Abe Y."/>
            <person name="Kisaki G."/>
            <person name="Hamano K."/>
            <person name="Suezawa K."/>
            <person name="Otani M."/>
            <person name="Fukuda T."/>
            <person name="Manabe T."/>
            <person name="Gomi K."/>
            <person name="Tabuchi M."/>
            <person name="Akimitsu K."/>
            <person name="Kataoka I."/>
        </authorList>
    </citation>
    <scope>NUCLEOTIDE SEQUENCE [LARGE SCALE GENOMIC DNA]</scope>
    <source>
        <strain evidence="4">cv. Fuchu</strain>
    </source>
</reference>
<dbReference type="AlphaFoldDB" id="A0A7J0DGX4"/>
<evidence type="ECO:0000256" key="1">
    <source>
        <dbReference type="SAM" id="MobiDB-lite"/>
    </source>
</evidence>
<organism evidence="3 4">
    <name type="scientific">Actinidia rufa</name>
    <dbReference type="NCBI Taxonomy" id="165716"/>
    <lineage>
        <taxon>Eukaryota</taxon>
        <taxon>Viridiplantae</taxon>
        <taxon>Streptophyta</taxon>
        <taxon>Embryophyta</taxon>
        <taxon>Tracheophyta</taxon>
        <taxon>Spermatophyta</taxon>
        <taxon>Magnoliopsida</taxon>
        <taxon>eudicotyledons</taxon>
        <taxon>Gunneridae</taxon>
        <taxon>Pentapetalae</taxon>
        <taxon>asterids</taxon>
        <taxon>Ericales</taxon>
        <taxon>Actinidiaceae</taxon>
        <taxon>Actinidia</taxon>
    </lineage>
</organism>
<gene>
    <name evidence="3" type="ORF">Acr_00g0030950</name>
</gene>
<sequence>MMALWNHMDALMYRVFPSSLGDLGLKWFDRLPPGLIESFYQLTESFVAQFVINTKAPKAVGSLLALKKGRNKLIRNYSKRYWETYNEIEGCSDEMAVASYKLGLSPGDRLWENMTLDPPTGLRDLMSLVEMFARLEDDVRKSEKTKGKLGRSEAPVKRRKDGSNPYEIRAKQGINVVFKEPIYKLLTKIRTNGRRPKKAKLALEVLVSRKHLKEFVYNEKTRAEAAEIEANRRPDRVREEVEEAADAEDEYLPLGTIHMIGGPNNPSLESKIRNEIRMIRQMHEVLSVQSLPKKMKAAETNRECVTFSRADLERVQHPHSDPLVVQLRIGGYDVKRIIVDTESSVEVMYYDLFKQLKIPQDQLKPARALLVGFNAQAHWPLGTVSLKTRAGSQELMTEFVVVDIPSLYNAIVGIDWLHRMKEVASTLHQAIQFLTPRGEEAINGNQVAAKQYYLATVLTKVAVKEVQMIEEDIEVLEDVGRDPEAKVIEELVRYELDELG</sequence>
<dbReference type="Proteomes" id="UP000585474">
    <property type="component" value="Unassembled WGS sequence"/>
</dbReference>
<dbReference type="PANTHER" id="PTHR33240">
    <property type="entry name" value="OS08G0508500 PROTEIN"/>
    <property type="match status" value="1"/>
</dbReference>
<protein>
    <recommendedName>
        <fullName evidence="2">Retrotransposon gag domain-containing protein</fullName>
    </recommendedName>
</protein>
<feature type="domain" description="Retrotransposon gag" evidence="2">
    <location>
        <begin position="15"/>
        <end position="105"/>
    </location>
</feature>
<dbReference type="PANTHER" id="PTHR33240:SF15">
    <property type="entry name" value="GAG-PRO-LIKE PROTEIN"/>
    <property type="match status" value="1"/>
</dbReference>